<name>A0AA39PIY8_9AGAR</name>
<evidence type="ECO:0000313" key="2">
    <source>
        <dbReference type="EMBL" id="KAK0485148.1"/>
    </source>
</evidence>
<dbReference type="Pfam" id="PF00646">
    <property type="entry name" value="F-box"/>
    <property type="match status" value="1"/>
</dbReference>
<dbReference type="InterPro" id="IPR001810">
    <property type="entry name" value="F-box_dom"/>
</dbReference>
<feature type="domain" description="F-box" evidence="1">
    <location>
        <begin position="62"/>
        <end position="107"/>
    </location>
</feature>
<dbReference type="Gene3D" id="3.80.10.10">
    <property type="entry name" value="Ribonuclease Inhibitor"/>
    <property type="match status" value="1"/>
</dbReference>
<evidence type="ECO:0000259" key="1">
    <source>
        <dbReference type="PROSITE" id="PS50181"/>
    </source>
</evidence>
<keyword evidence="3" id="KW-1185">Reference proteome</keyword>
<dbReference type="PROSITE" id="PS50181">
    <property type="entry name" value="FBOX"/>
    <property type="match status" value="1"/>
</dbReference>
<sequence>MACKVKIEEGKKAERTMEKDDAISITALSEGTGKVSEDRLEIDANREEEAVRLEGIRALSHGQAMDRLAQELVEEIIDHLDKPDLVACSLVSRSFLPRTRTHLFRHVDVSSRRKLEGVPRACIRSICLSGYIGVPVELPNVEHASFTAILYASDPFLDSLKSVHTISLTGTSIFIRDPAVLYAFLARFPRLATLDVDCYMQFRCWKEPTDVPKIDSVRVELKGSARWVIDLAKSARRLELVNASAADVRDILDAAADLQQLVLRNCQPGGLLDLANLVQLSIDLHDQHAVDWWETVLRISPPRRVHIAIHIHSGLRLAAMLREMGVEVEVESYCKLMEEELRLYQGLLCPVNL</sequence>
<proteinExistence type="predicted"/>
<dbReference type="AlphaFoldDB" id="A0AA39PIY8"/>
<dbReference type="SUPFAM" id="SSF81383">
    <property type="entry name" value="F-box domain"/>
    <property type="match status" value="1"/>
</dbReference>
<comment type="caution">
    <text evidence="2">The sequence shown here is derived from an EMBL/GenBank/DDBJ whole genome shotgun (WGS) entry which is preliminary data.</text>
</comment>
<dbReference type="Proteomes" id="UP001175227">
    <property type="component" value="Unassembled WGS sequence"/>
</dbReference>
<dbReference type="EMBL" id="JAUEPR010000005">
    <property type="protein sequence ID" value="KAK0485148.1"/>
    <property type="molecule type" value="Genomic_DNA"/>
</dbReference>
<dbReference type="CDD" id="cd09917">
    <property type="entry name" value="F-box_SF"/>
    <property type="match status" value="1"/>
</dbReference>
<evidence type="ECO:0000313" key="3">
    <source>
        <dbReference type="Proteomes" id="UP001175227"/>
    </source>
</evidence>
<organism evidence="2 3">
    <name type="scientific">Armillaria novae-zelandiae</name>
    <dbReference type="NCBI Taxonomy" id="153914"/>
    <lineage>
        <taxon>Eukaryota</taxon>
        <taxon>Fungi</taxon>
        <taxon>Dikarya</taxon>
        <taxon>Basidiomycota</taxon>
        <taxon>Agaricomycotina</taxon>
        <taxon>Agaricomycetes</taxon>
        <taxon>Agaricomycetidae</taxon>
        <taxon>Agaricales</taxon>
        <taxon>Marasmiineae</taxon>
        <taxon>Physalacriaceae</taxon>
        <taxon>Armillaria</taxon>
    </lineage>
</organism>
<accession>A0AA39PIY8</accession>
<dbReference type="InterPro" id="IPR032675">
    <property type="entry name" value="LRR_dom_sf"/>
</dbReference>
<gene>
    <name evidence="2" type="ORF">IW261DRAFT_1417001</name>
</gene>
<reference evidence="2" key="1">
    <citation type="submission" date="2023-06" db="EMBL/GenBank/DDBJ databases">
        <authorList>
            <consortium name="Lawrence Berkeley National Laboratory"/>
            <person name="Ahrendt S."/>
            <person name="Sahu N."/>
            <person name="Indic B."/>
            <person name="Wong-Bajracharya J."/>
            <person name="Merenyi Z."/>
            <person name="Ke H.-M."/>
            <person name="Monk M."/>
            <person name="Kocsube S."/>
            <person name="Drula E."/>
            <person name="Lipzen A."/>
            <person name="Balint B."/>
            <person name="Henrissat B."/>
            <person name="Andreopoulos B."/>
            <person name="Martin F.M."/>
            <person name="Harder C.B."/>
            <person name="Rigling D."/>
            <person name="Ford K.L."/>
            <person name="Foster G.D."/>
            <person name="Pangilinan J."/>
            <person name="Papanicolaou A."/>
            <person name="Barry K."/>
            <person name="LaButti K."/>
            <person name="Viragh M."/>
            <person name="Koriabine M."/>
            <person name="Yan M."/>
            <person name="Riley R."/>
            <person name="Champramary S."/>
            <person name="Plett K.L."/>
            <person name="Tsai I.J."/>
            <person name="Slot J."/>
            <person name="Sipos G."/>
            <person name="Plett J."/>
            <person name="Nagy L.G."/>
            <person name="Grigoriev I.V."/>
        </authorList>
    </citation>
    <scope>NUCLEOTIDE SEQUENCE</scope>
    <source>
        <strain evidence="2">ICMP 16352</strain>
    </source>
</reference>
<protein>
    <recommendedName>
        <fullName evidence="1">F-box domain-containing protein</fullName>
    </recommendedName>
</protein>
<dbReference type="InterPro" id="IPR036047">
    <property type="entry name" value="F-box-like_dom_sf"/>
</dbReference>